<dbReference type="Gene3D" id="1.50.10.10">
    <property type="match status" value="1"/>
</dbReference>
<keyword evidence="3" id="KW-1185">Reference proteome</keyword>
<dbReference type="PANTHER" id="PTHR31616">
    <property type="entry name" value="TREHALASE"/>
    <property type="match status" value="1"/>
</dbReference>
<accession>A0A512NEW0</accession>
<dbReference type="InterPro" id="IPR011613">
    <property type="entry name" value="GH15-like"/>
</dbReference>
<evidence type="ECO:0000313" key="3">
    <source>
        <dbReference type="Proteomes" id="UP000321058"/>
    </source>
</evidence>
<dbReference type="AlphaFoldDB" id="A0A512NEW0"/>
<dbReference type="GO" id="GO:0005975">
    <property type="term" value="P:carbohydrate metabolic process"/>
    <property type="evidence" value="ECO:0007669"/>
    <property type="project" value="InterPro"/>
</dbReference>
<name>A0A512NEW0_9HYPH</name>
<gene>
    <name evidence="2" type="ORF">RSO01_46610</name>
</gene>
<dbReference type="EMBL" id="BKAJ01000081">
    <property type="protein sequence ID" value="GEP57495.1"/>
    <property type="molecule type" value="Genomic_DNA"/>
</dbReference>
<proteinExistence type="predicted"/>
<dbReference type="OrthoDB" id="3902805at2"/>
<dbReference type="InterPro" id="IPR008928">
    <property type="entry name" value="6-hairpin_glycosidase_sf"/>
</dbReference>
<dbReference type="GO" id="GO:0004553">
    <property type="term" value="F:hydrolase activity, hydrolyzing O-glycosyl compounds"/>
    <property type="evidence" value="ECO:0007669"/>
    <property type="project" value="UniProtKB-ARBA"/>
</dbReference>
<dbReference type="InterPro" id="IPR012341">
    <property type="entry name" value="6hp_glycosidase-like_sf"/>
</dbReference>
<comment type="caution">
    <text evidence="2">The sequence shown here is derived from an EMBL/GenBank/DDBJ whole genome shotgun (WGS) entry which is preliminary data.</text>
</comment>
<dbReference type="Pfam" id="PF00723">
    <property type="entry name" value="Glyco_hydro_15"/>
    <property type="match status" value="1"/>
</dbReference>
<feature type="domain" description="GH15-like" evidence="1">
    <location>
        <begin position="218"/>
        <end position="582"/>
    </location>
</feature>
<dbReference type="RefSeq" id="WP_147151861.1">
    <property type="nucleotide sequence ID" value="NZ_BKAJ01000081.1"/>
</dbReference>
<protein>
    <submittedName>
        <fullName evidence="2">Glucoamylase</fullName>
    </submittedName>
</protein>
<sequence length="600" mass="67065">MSSLDLGVIGNCAIASLIDRKGRHVWHGIGRLDGDPVFNALLGGDDPQGGFMDVVVAGAKDIGRQRYLHNTAILETVIDGSGGTVRIVDFAPRFRRFGRMFRPPMLVRRLEPVAGRPRVTIRLRPTFDYGAHKAKLTSGSNHARFFGDTGVLRLTTDASINYILHETEFSLDRPLNLIVGADESITDNPDTLTKTFLAETESYWQTWVRDLNIPFDWQQAVIRAAITLKMCSYEDTGAVLAALTTSVPEAPNTPRTWDYRFTWLRDAFFTVTALNRLSATRTMESYVRFIVDVVETGSSRDDVAAIAPLFPIAPGTDTTERLIDTLPGYRGFGPVRVGNAAVTQRQNDTYGSMVLTSAQMFWDERLPRQGDLELYRQLCVVGNEAQRTALTPDAGLWEYREREEVHTFSAAMCWAAQHRLGMIAKRVGVDSEAREWLARAGVLRQEVLQRGTTQEGWISGVLDRDMLDASCLVLPEIGLLASDDPRFHATLDAAAKRLMKNGFMMRYSEADDFGKPSNAFLLCTFWYIDALASVGRRSEALELFNNLLARRNHVGLLSEDIDPKTGELWGNFPQTYSQVGLILSAMRLSRSWEEGLWHAS</sequence>
<dbReference type="SUPFAM" id="SSF48208">
    <property type="entry name" value="Six-hairpin glycosidases"/>
    <property type="match status" value="1"/>
</dbReference>
<evidence type="ECO:0000259" key="1">
    <source>
        <dbReference type="Pfam" id="PF00723"/>
    </source>
</evidence>
<organism evidence="2 3">
    <name type="scientific">Reyranella soli</name>
    <dbReference type="NCBI Taxonomy" id="1230389"/>
    <lineage>
        <taxon>Bacteria</taxon>
        <taxon>Pseudomonadati</taxon>
        <taxon>Pseudomonadota</taxon>
        <taxon>Alphaproteobacteria</taxon>
        <taxon>Hyphomicrobiales</taxon>
        <taxon>Reyranellaceae</taxon>
        <taxon>Reyranella</taxon>
    </lineage>
</organism>
<reference evidence="2 3" key="1">
    <citation type="submission" date="2019-07" db="EMBL/GenBank/DDBJ databases">
        <title>Whole genome shotgun sequence of Reyranella soli NBRC 108950.</title>
        <authorList>
            <person name="Hosoyama A."/>
            <person name="Uohara A."/>
            <person name="Ohji S."/>
            <person name="Ichikawa N."/>
        </authorList>
    </citation>
    <scope>NUCLEOTIDE SEQUENCE [LARGE SCALE GENOMIC DNA]</scope>
    <source>
        <strain evidence="2 3">NBRC 108950</strain>
    </source>
</reference>
<dbReference type="PANTHER" id="PTHR31616:SF0">
    <property type="entry name" value="GLUCAN 1,4-ALPHA-GLUCOSIDASE"/>
    <property type="match status" value="1"/>
</dbReference>
<dbReference type="Proteomes" id="UP000321058">
    <property type="component" value="Unassembled WGS sequence"/>
</dbReference>
<evidence type="ECO:0000313" key="2">
    <source>
        <dbReference type="EMBL" id="GEP57495.1"/>
    </source>
</evidence>